<comment type="caution">
    <text evidence="1">The sequence shown here is derived from an EMBL/GenBank/DDBJ whole genome shotgun (WGS) entry which is preliminary data.</text>
</comment>
<reference evidence="1 2" key="1">
    <citation type="journal article" date="2015" name="Sci. Rep.">
        <title>Genome of the facultative scuticociliatosis pathogen Pseudocohnilembus persalinus provides insight into its virulence through horizontal gene transfer.</title>
        <authorList>
            <person name="Xiong J."/>
            <person name="Wang G."/>
            <person name="Cheng J."/>
            <person name="Tian M."/>
            <person name="Pan X."/>
            <person name="Warren A."/>
            <person name="Jiang C."/>
            <person name="Yuan D."/>
            <person name="Miao W."/>
        </authorList>
    </citation>
    <scope>NUCLEOTIDE SEQUENCE [LARGE SCALE GENOMIC DNA]</scope>
    <source>
        <strain evidence="1">36N120E</strain>
    </source>
</reference>
<dbReference type="SMART" id="SM00261">
    <property type="entry name" value="FU"/>
    <property type="match status" value="3"/>
</dbReference>
<dbReference type="Proteomes" id="UP000054937">
    <property type="component" value="Unassembled WGS sequence"/>
</dbReference>
<dbReference type="InParanoid" id="A0A0V0Q8J7"/>
<dbReference type="OrthoDB" id="25879at2759"/>
<dbReference type="SUPFAM" id="SSF57184">
    <property type="entry name" value="Growth factor receptor domain"/>
    <property type="match status" value="2"/>
</dbReference>
<gene>
    <name evidence="1" type="ORF">PPERSA_00045</name>
</gene>
<sequence length="306" mass="35336">MLGLDGEFDDGEGNINYVHMMEYICQYCDYEEGFFLEGDSCYKCAEAMENCVKCKSGDYCTDCGQDQFLAWDGQCQDNCYMYGLEYFLDSEFVCHKCSEEIEGCLKCVNEHECVECDVSRNLYLKDGVCQVCDTDAGFFINNGKCEICDDYVEGCLNCLDDYYCIECDIQHGYTLQDGECVNCDDQYGTIFFNYQCLECGKFEALEGCLDCSDYQTCTQCDLSEGYILKNNGKCEKCPIENGYFIRYNRCLKCDDYMSGCTLCQNSYSCQQCDVENNYYLYYNYFVALLWKIVVTAKMNIIVHNMR</sequence>
<protein>
    <submittedName>
        <fullName evidence="1">Insulin-like growth factor binding protein, N-terminal</fullName>
    </submittedName>
</protein>
<dbReference type="Gene3D" id="2.10.220.10">
    <property type="entry name" value="Hormone Receptor, Insulin-like Growth Factor Receptor 1, Chain A, domain 2"/>
    <property type="match status" value="1"/>
</dbReference>
<dbReference type="AlphaFoldDB" id="A0A0V0Q8J7"/>
<evidence type="ECO:0000313" key="2">
    <source>
        <dbReference type="Proteomes" id="UP000054937"/>
    </source>
</evidence>
<organism evidence="1 2">
    <name type="scientific">Pseudocohnilembus persalinus</name>
    <name type="common">Ciliate</name>
    <dbReference type="NCBI Taxonomy" id="266149"/>
    <lineage>
        <taxon>Eukaryota</taxon>
        <taxon>Sar</taxon>
        <taxon>Alveolata</taxon>
        <taxon>Ciliophora</taxon>
        <taxon>Intramacronucleata</taxon>
        <taxon>Oligohymenophorea</taxon>
        <taxon>Scuticociliatia</taxon>
        <taxon>Philasterida</taxon>
        <taxon>Pseudocohnilembidae</taxon>
        <taxon>Pseudocohnilembus</taxon>
    </lineage>
</organism>
<proteinExistence type="predicted"/>
<name>A0A0V0Q8J7_PSEPJ</name>
<dbReference type="OMA" id="HECVECD"/>
<dbReference type="InterPro" id="IPR009030">
    <property type="entry name" value="Growth_fac_rcpt_cys_sf"/>
</dbReference>
<keyword evidence="2" id="KW-1185">Reference proteome</keyword>
<dbReference type="EMBL" id="LDAU01000240">
    <property type="protein sequence ID" value="KRW98553.1"/>
    <property type="molecule type" value="Genomic_DNA"/>
</dbReference>
<accession>A0A0V0Q8J7</accession>
<dbReference type="InterPro" id="IPR006212">
    <property type="entry name" value="Furin_repeat"/>
</dbReference>
<evidence type="ECO:0000313" key="1">
    <source>
        <dbReference type="EMBL" id="KRW98553.1"/>
    </source>
</evidence>